<accession>A0A0R0C6R2</accession>
<protein>
    <submittedName>
        <fullName evidence="1">Uncharacterized protein</fullName>
    </submittedName>
</protein>
<organism evidence="1 2">
    <name type="scientific">Stenotrophomonas terrae</name>
    <dbReference type="NCBI Taxonomy" id="405446"/>
    <lineage>
        <taxon>Bacteria</taxon>
        <taxon>Pseudomonadati</taxon>
        <taxon>Pseudomonadota</taxon>
        <taxon>Gammaproteobacteria</taxon>
        <taxon>Lysobacterales</taxon>
        <taxon>Lysobacteraceae</taxon>
        <taxon>Stenotrophomonas</taxon>
    </lineage>
</organism>
<dbReference type="OrthoDB" id="6024605at2"/>
<evidence type="ECO:0000313" key="1">
    <source>
        <dbReference type="EMBL" id="KRG65040.1"/>
    </source>
</evidence>
<dbReference type="PATRIC" id="fig|405446.3.peg.2954"/>
<proteinExistence type="predicted"/>
<sequence length="124" mass="14127">MERQNGFAVLEYLYRDAGNWKTHGAVLLRGKVRDNGVAIRSCLEQGELFVPEQVLLPALHQQHWRDHEDGPNDLDHAFHEFVGLRDAREEDLASLSPCGSLVQLVSLFVAAQGRWDVRCSRYVE</sequence>
<dbReference type="EMBL" id="LDJJ01000057">
    <property type="protein sequence ID" value="KRG65040.1"/>
    <property type="molecule type" value="Genomic_DNA"/>
</dbReference>
<gene>
    <name evidence="1" type="ORF">ABB27_15985</name>
</gene>
<dbReference type="Proteomes" id="UP000051863">
    <property type="component" value="Unassembled WGS sequence"/>
</dbReference>
<evidence type="ECO:0000313" key="2">
    <source>
        <dbReference type="Proteomes" id="UP000051863"/>
    </source>
</evidence>
<name>A0A0R0C6R2_9GAMM</name>
<dbReference type="RefSeq" id="WP_057629777.1">
    <property type="nucleotide sequence ID" value="NZ_LDJJ01000057.1"/>
</dbReference>
<comment type="caution">
    <text evidence="1">The sequence shown here is derived from an EMBL/GenBank/DDBJ whole genome shotgun (WGS) entry which is preliminary data.</text>
</comment>
<reference evidence="1 2" key="1">
    <citation type="submission" date="2015-05" db="EMBL/GenBank/DDBJ databases">
        <title>Genome sequencing and analysis of members of genus Stenotrophomonas.</title>
        <authorList>
            <person name="Patil P.P."/>
            <person name="Midha S."/>
            <person name="Patil P.B."/>
        </authorList>
    </citation>
    <scope>NUCLEOTIDE SEQUENCE [LARGE SCALE GENOMIC DNA]</scope>
    <source>
        <strain evidence="1 2">DSM 18941</strain>
    </source>
</reference>
<dbReference type="AlphaFoldDB" id="A0A0R0C6R2"/>
<keyword evidence="2" id="KW-1185">Reference proteome</keyword>